<feature type="chain" id="PRO_5034899899" evidence="1">
    <location>
        <begin position="27"/>
        <end position="233"/>
    </location>
</feature>
<reference evidence="2" key="2">
    <citation type="submission" date="2020-03" db="EMBL/GenBank/DDBJ databases">
        <authorList>
            <person name="Fu F.-F."/>
            <person name="Chen J."/>
        </authorList>
    </citation>
    <scope>NUCLEOTIDE SEQUENCE</scope>
    <source>
        <strain evidence="2">Lc1</strain>
    </source>
</reference>
<gene>
    <name evidence="2" type="ORF">GCG54_00015333</name>
</gene>
<keyword evidence="3" id="KW-1185">Reference proteome</keyword>
<evidence type="ECO:0000313" key="2">
    <source>
        <dbReference type="EMBL" id="KAF3799147.1"/>
    </source>
</evidence>
<evidence type="ECO:0000256" key="1">
    <source>
        <dbReference type="SAM" id="SignalP"/>
    </source>
</evidence>
<reference evidence="2" key="1">
    <citation type="journal article" date="2020" name="Phytopathology">
        <title>Genome sequence and comparative analysis of Colletotrichum gloeosporioides isolated from Liriodendron leaves.</title>
        <authorList>
            <person name="Fu F.F."/>
            <person name="Hao Z."/>
            <person name="Wang P."/>
            <person name="Lu Y."/>
            <person name="Xue L.J."/>
            <person name="Wei G."/>
            <person name="Tian Y."/>
            <person name="Baishi H."/>
            <person name="Xu H."/>
            <person name="Shi J."/>
            <person name="Cheng T."/>
            <person name="Wang G."/>
            <person name="Yi Y."/>
            <person name="Chen J."/>
        </authorList>
    </citation>
    <scope>NUCLEOTIDE SEQUENCE</scope>
    <source>
        <strain evidence="2">Lc1</strain>
    </source>
</reference>
<accession>A0A8H4C8F3</accession>
<dbReference type="RefSeq" id="XP_045258307.1">
    <property type="nucleotide sequence ID" value="XM_045415134.1"/>
</dbReference>
<dbReference type="AlphaFoldDB" id="A0A8H4C8F3"/>
<name>A0A8H4C8F3_COLGL</name>
<dbReference type="Proteomes" id="UP000613401">
    <property type="component" value="Unassembled WGS sequence"/>
</dbReference>
<keyword evidence="1" id="KW-0732">Signal</keyword>
<dbReference type="GeneID" id="69022437"/>
<dbReference type="EMBL" id="WVTB01000086">
    <property type="protein sequence ID" value="KAF3799147.1"/>
    <property type="molecule type" value="Genomic_DNA"/>
</dbReference>
<organism evidence="2 3">
    <name type="scientific">Colletotrichum gloeosporioides</name>
    <name type="common">Anthracnose fungus</name>
    <name type="synonym">Glomerella cingulata</name>
    <dbReference type="NCBI Taxonomy" id="474922"/>
    <lineage>
        <taxon>Eukaryota</taxon>
        <taxon>Fungi</taxon>
        <taxon>Dikarya</taxon>
        <taxon>Ascomycota</taxon>
        <taxon>Pezizomycotina</taxon>
        <taxon>Sordariomycetes</taxon>
        <taxon>Hypocreomycetidae</taxon>
        <taxon>Glomerellales</taxon>
        <taxon>Glomerellaceae</taxon>
        <taxon>Colletotrichum</taxon>
        <taxon>Colletotrichum gloeosporioides species complex</taxon>
    </lineage>
</organism>
<sequence length="233" mass="25691">MRRLNGFNVAVWLCFLLLFLFYVTSGWDTAQHCFLLNVTTLANQLSWATFRPGQDGSQRNLYGHLWGYVKRARIALKDQSQQWLTIPVEISDPLKSIATKAGAHVATGKAISTGTVGLMDSLNGWRDAVPVYVCLQTRGVWQLGYLNDTVELVPQGELNMSHTLQITALENLWQAARLVVPGLPENVALEMDSSDLGAHRPILALVSATVGGKSLSIWHWASSSPPHKNIPFA</sequence>
<comment type="caution">
    <text evidence="2">The sequence shown here is derived from an EMBL/GenBank/DDBJ whole genome shotgun (WGS) entry which is preliminary data.</text>
</comment>
<proteinExistence type="predicted"/>
<protein>
    <submittedName>
        <fullName evidence="2">Uncharacterized protein</fullName>
    </submittedName>
</protein>
<feature type="signal peptide" evidence="1">
    <location>
        <begin position="1"/>
        <end position="26"/>
    </location>
</feature>
<evidence type="ECO:0000313" key="3">
    <source>
        <dbReference type="Proteomes" id="UP000613401"/>
    </source>
</evidence>